<dbReference type="AlphaFoldDB" id="A0AAV4PBE9"/>
<gene>
    <name evidence="1" type="ORF">CDAR_298981</name>
</gene>
<proteinExistence type="predicted"/>
<organism evidence="1 2">
    <name type="scientific">Caerostris darwini</name>
    <dbReference type="NCBI Taxonomy" id="1538125"/>
    <lineage>
        <taxon>Eukaryota</taxon>
        <taxon>Metazoa</taxon>
        <taxon>Ecdysozoa</taxon>
        <taxon>Arthropoda</taxon>
        <taxon>Chelicerata</taxon>
        <taxon>Arachnida</taxon>
        <taxon>Araneae</taxon>
        <taxon>Araneomorphae</taxon>
        <taxon>Entelegynae</taxon>
        <taxon>Araneoidea</taxon>
        <taxon>Araneidae</taxon>
        <taxon>Caerostris</taxon>
    </lineage>
</organism>
<name>A0AAV4PBE9_9ARAC</name>
<dbReference type="Proteomes" id="UP001054837">
    <property type="component" value="Unassembled WGS sequence"/>
</dbReference>
<protein>
    <submittedName>
        <fullName evidence="1">Uncharacterized protein</fullName>
    </submittedName>
</protein>
<evidence type="ECO:0000313" key="1">
    <source>
        <dbReference type="EMBL" id="GIX94567.1"/>
    </source>
</evidence>
<keyword evidence="2" id="KW-1185">Reference proteome</keyword>
<comment type="caution">
    <text evidence="1">The sequence shown here is derived from an EMBL/GenBank/DDBJ whole genome shotgun (WGS) entry which is preliminary data.</text>
</comment>
<sequence length="103" mass="11696">MRVGNDAHSLNDYFRSKAIVSHSQYCDSFLQAHPFMKYALRTQFQKDLGLVGGGVFCRPSLAHLDDTKINLHQVLKDHGWLLKANASILTRLGIKREIRSPCK</sequence>
<accession>A0AAV4PBE9</accession>
<evidence type="ECO:0000313" key="2">
    <source>
        <dbReference type="Proteomes" id="UP001054837"/>
    </source>
</evidence>
<reference evidence="1 2" key="1">
    <citation type="submission" date="2021-06" db="EMBL/GenBank/DDBJ databases">
        <title>Caerostris darwini draft genome.</title>
        <authorList>
            <person name="Kono N."/>
            <person name="Arakawa K."/>
        </authorList>
    </citation>
    <scope>NUCLEOTIDE SEQUENCE [LARGE SCALE GENOMIC DNA]</scope>
</reference>
<dbReference type="EMBL" id="BPLQ01002622">
    <property type="protein sequence ID" value="GIX94567.1"/>
    <property type="molecule type" value="Genomic_DNA"/>
</dbReference>